<dbReference type="OrthoDB" id="1916242at2759"/>
<evidence type="ECO:0000313" key="4">
    <source>
        <dbReference type="EMBL" id="GAV84306.1"/>
    </source>
</evidence>
<gene>
    <name evidence="4" type="ORF">CFOL_v3_27750</name>
</gene>
<feature type="coiled-coil region" evidence="1">
    <location>
        <begin position="254"/>
        <end position="281"/>
    </location>
</feature>
<dbReference type="Proteomes" id="UP000187406">
    <property type="component" value="Unassembled WGS sequence"/>
</dbReference>
<keyword evidence="3" id="KW-0732">Signal</keyword>
<feature type="coiled-coil region" evidence="1">
    <location>
        <begin position="95"/>
        <end position="122"/>
    </location>
</feature>
<dbReference type="FunCoup" id="A0A1Q3CVM3">
    <property type="interactions" value="167"/>
</dbReference>
<feature type="region of interest" description="Disordered" evidence="2">
    <location>
        <begin position="207"/>
        <end position="237"/>
    </location>
</feature>
<keyword evidence="5" id="KW-1185">Reference proteome</keyword>
<keyword evidence="1" id="KW-0175">Coiled coil</keyword>
<feature type="chain" id="PRO_5012456362" evidence="3">
    <location>
        <begin position="18"/>
        <end position="291"/>
    </location>
</feature>
<dbReference type="InterPro" id="IPR040348">
    <property type="entry name" value="POLAR-like"/>
</dbReference>
<protein>
    <submittedName>
        <fullName evidence="4">Uncharacterized protein</fullName>
    </submittedName>
</protein>
<dbReference type="PANTHER" id="PTHR33476:SF22">
    <property type="entry name" value="PROTEIN POLAR LOCALIZATION DURING ASYMMETRIC DIVISION AND REDISTRIBUTION"/>
    <property type="match status" value="1"/>
</dbReference>
<dbReference type="InParanoid" id="A0A1Q3CVM3"/>
<organism evidence="4 5">
    <name type="scientific">Cephalotus follicularis</name>
    <name type="common">Albany pitcher plant</name>
    <dbReference type="NCBI Taxonomy" id="3775"/>
    <lineage>
        <taxon>Eukaryota</taxon>
        <taxon>Viridiplantae</taxon>
        <taxon>Streptophyta</taxon>
        <taxon>Embryophyta</taxon>
        <taxon>Tracheophyta</taxon>
        <taxon>Spermatophyta</taxon>
        <taxon>Magnoliopsida</taxon>
        <taxon>eudicotyledons</taxon>
        <taxon>Gunneridae</taxon>
        <taxon>Pentapetalae</taxon>
        <taxon>rosids</taxon>
        <taxon>fabids</taxon>
        <taxon>Oxalidales</taxon>
        <taxon>Cephalotaceae</taxon>
        <taxon>Cephalotus</taxon>
    </lineage>
</organism>
<dbReference type="EMBL" id="BDDD01003164">
    <property type="protein sequence ID" value="GAV84306.1"/>
    <property type="molecule type" value="Genomic_DNA"/>
</dbReference>
<sequence length="291" mass="32293">MCGGKAILCVLVGRCFWGLWKRKDKDGEGKRGELVVGADDDSSCVSMRSRCSTNGLTGGASSNSGQLREETSFNMGIGCCLLYLFAASRNELDKMVELKIQMEMLLQNFKEKLQRKDALQKMSVPNDIFAHIDASEGPDSSSYSYLPTLKIPETSTATVYGQSKCFPRELEESSEEMDQLEAELAAELERLQLHLDPGLNYPEQRMKVTDKDTASSRSHSASSGEVVDPEDSSTEVHCGVSPYELQRRLSELLEARQKEQIRELEAALECAKHKLLEKEIEISLLKGNAPS</sequence>
<accession>A0A1Q3CVM3</accession>
<proteinExistence type="predicted"/>
<dbReference type="GO" id="GO:0008356">
    <property type="term" value="P:asymmetric cell division"/>
    <property type="evidence" value="ECO:0007669"/>
    <property type="project" value="InterPro"/>
</dbReference>
<evidence type="ECO:0000256" key="2">
    <source>
        <dbReference type="SAM" id="MobiDB-lite"/>
    </source>
</evidence>
<dbReference type="PANTHER" id="PTHR33476">
    <property type="entry name" value="EMB|CAB62613.1"/>
    <property type="match status" value="1"/>
</dbReference>
<dbReference type="STRING" id="3775.A0A1Q3CVM3"/>
<evidence type="ECO:0000256" key="1">
    <source>
        <dbReference type="SAM" id="Coils"/>
    </source>
</evidence>
<dbReference type="AlphaFoldDB" id="A0A1Q3CVM3"/>
<name>A0A1Q3CVM3_CEPFO</name>
<comment type="caution">
    <text evidence="4">The sequence shown here is derived from an EMBL/GenBank/DDBJ whole genome shotgun (WGS) entry which is preliminary data.</text>
</comment>
<reference evidence="5" key="1">
    <citation type="submission" date="2016-04" db="EMBL/GenBank/DDBJ databases">
        <title>Cephalotus genome sequencing.</title>
        <authorList>
            <person name="Fukushima K."/>
            <person name="Hasebe M."/>
            <person name="Fang X."/>
        </authorList>
    </citation>
    <scope>NUCLEOTIDE SEQUENCE [LARGE SCALE GENOMIC DNA]</scope>
    <source>
        <strain evidence="5">cv. St1</strain>
    </source>
</reference>
<evidence type="ECO:0000256" key="3">
    <source>
        <dbReference type="SAM" id="SignalP"/>
    </source>
</evidence>
<feature type="signal peptide" evidence="3">
    <location>
        <begin position="1"/>
        <end position="17"/>
    </location>
</feature>
<evidence type="ECO:0000313" key="5">
    <source>
        <dbReference type="Proteomes" id="UP000187406"/>
    </source>
</evidence>